<dbReference type="SUPFAM" id="SSF50969">
    <property type="entry name" value="YVTN repeat-like/Quinoprotein amine dehydrogenase"/>
    <property type="match status" value="1"/>
</dbReference>
<dbReference type="InterPro" id="IPR013431">
    <property type="entry name" value="Delta_60_rpt"/>
</dbReference>
<gene>
    <name evidence="2" type="ORF">NCTC10392_04271</name>
</gene>
<feature type="compositionally biased region" description="Polar residues" evidence="1">
    <location>
        <begin position="20"/>
        <end position="32"/>
    </location>
</feature>
<dbReference type="OrthoDB" id="7019274at2"/>
<evidence type="ECO:0000313" key="3">
    <source>
        <dbReference type="Proteomes" id="UP000255125"/>
    </source>
</evidence>
<dbReference type="NCBIfam" id="TIGR02608">
    <property type="entry name" value="delta_60_rpt"/>
    <property type="match status" value="3"/>
</dbReference>
<dbReference type="AlphaFoldDB" id="A0A379IHL9"/>
<feature type="region of interest" description="Disordered" evidence="1">
    <location>
        <begin position="1"/>
        <end position="32"/>
    </location>
</feature>
<dbReference type="EMBL" id="UGUS01000002">
    <property type="protein sequence ID" value="SUD32887.1"/>
    <property type="molecule type" value="Genomic_DNA"/>
</dbReference>
<feature type="compositionally biased region" description="Polar residues" evidence="1">
    <location>
        <begin position="1"/>
        <end position="11"/>
    </location>
</feature>
<dbReference type="RefSeq" id="WP_038442733.1">
    <property type="nucleotide sequence ID" value="NZ_CP008896.1"/>
</dbReference>
<protein>
    <submittedName>
        <fullName evidence="2">Delta-60 repeat domain</fullName>
    </submittedName>
</protein>
<proteinExistence type="predicted"/>
<reference evidence="2 3" key="1">
    <citation type="submission" date="2018-06" db="EMBL/GenBank/DDBJ databases">
        <authorList>
            <consortium name="Pathogen Informatics"/>
            <person name="Doyle S."/>
        </authorList>
    </citation>
    <scope>NUCLEOTIDE SEQUENCE [LARGE SCALE GENOMIC DNA]</scope>
    <source>
        <strain evidence="2 3">NCTC10392</strain>
    </source>
</reference>
<dbReference type="Proteomes" id="UP000255125">
    <property type="component" value="Unassembled WGS sequence"/>
</dbReference>
<accession>A0A379IHL9</accession>
<evidence type="ECO:0000256" key="1">
    <source>
        <dbReference type="SAM" id="MobiDB-lite"/>
    </source>
</evidence>
<dbReference type="KEGG" id="pfn:HZ99_10130"/>
<evidence type="ECO:0000313" key="2">
    <source>
        <dbReference type="EMBL" id="SUD32887.1"/>
    </source>
</evidence>
<dbReference type="Gene3D" id="2.80.10.50">
    <property type="match status" value="2"/>
</dbReference>
<name>A0A379IHL9_PSEFL</name>
<dbReference type="InterPro" id="IPR011044">
    <property type="entry name" value="Quino_amine_DH_bsu"/>
</dbReference>
<organism evidence="2 3">
    <name type="scientific">Pseudomonas fluorescens</name>
    <dbReference type="NCBI Taxonomy" id="294"/>
    <lineage>
        <taxon>Bacteria</taxon>
        <taxon>Pseudomonadati</taxon>
        <taxon>Pseudomonadota</taxon>
        <taxon>Gammaproteobacteria</taxon>
        <taxon>Pseudomonadales</taxon>
        <taxon>Pseudomonadaceae</taxon>
        <taxon>Pseudomonas</taxon>
    </lineage>
</organism>
<sequence>MSIPSNSNTVNAAGGPDLSFGNTTPKDGSVITTESGGLSRALSDGSFITAGVAYIESKRFIAVTKHNPTGELDTNFGVWYTPTTDFVTLVNLIIQPDGKPLLLAALGNEQTAFITRFNSNNGQVDLSFGVNGTTVLDNSLYTVLIPRGGLAVQADNAIICVFHDNTDSFIYQLSSSGELTNFGNTEPIKAPNTQLNTMLVTNSGFVIAGSAARKAHIIGLLHDGQLDSSFGNNGIVELQFSNNNDKQVTALAKGQNGQIVVVGGTYTLPPQVNFVASLLANGQPNSQFHQGKPLESSTQHGSYTSVAVQPDRKIVVLARLGVGNLIQLIRHTLAGQLDPTFGTGGVAEAWRDPQGRPLPSGINFVEWVEPSKTLQSSGILSTTTASFIGRLLSQ</sequence>